<sequence length="65" mass="7221">MGKIFKEAREVFGYESGVLASKIQAFEGLGFSKLFVSKLIVCSPRILIGEMNVEVVKVIEMVKLI</sequence>
<accession>A0A8X7R2D5</accession>
<keyword evidence="2" id="KW-1185">Reference proteome</keyword>
<dbReference type="EMBL" id="JAAMPC010000011">
    <property type="protein sequence ID" value="KAG2280197.1"/>
    <property type="molecule type" value="Genomic_DNA"/>
</dbReference>
<protein>
    <submittedName>
        <fullName evidence="1">Uncharacterized protein</fullName>
    </submittedName>
</protein>
<dbReference type="AlphaFoldDB" id="A0A8X7R2D5"/>
<proteinExistence type="predicted"/>
<comment type="caution">
    <text evidence="1">The sequence shown here is derived from an EMBL/GenBank/DDBJ whole genome shotgun (WGS) entry which is preliminary data.</text>
</comment>
<dbReference type="OrthoDB" id="1733445at2759"/>
<evidence type="ECO:0000313" key="2">
    <source>
        <dbReference type="Proteomes" id="UP000886595"/>
    </source>
</evidence>
<organism evidence="1 2">
    <name type="scientific">Brassica carinata</name>
    <name type="common">Ethiopian mustard</name>
    <name type="synonym">Abyssinian cabbage</name>
    <dbReference type="NCBI Taxonomy" id="52824"/>
    <lineage>
        <taxon>Eukaryota</taxon>
        <taxon>Viridiplantae</taxon>
        <taxon>Streptophyta</taxon>
        <taxon>Embryophyta</taxon>
        <taxon>Tracheophyta</taxon>
        <taxon>Spermatophyta</taxon>
        <taxon>Magnoliopsida</taxon>
        <taxon>eudicotyledons</taxon>
        <taxon>Gunneridae</taxon>
        <taxon>Pentapetalae</taxon>
        <taxon>rosids</taxon>
        <taxon>malvids</taxon>
        <taxon>Brassicales</taxon>
        <taxon>Brassicaceae</taxon>
        <taxon>Brassiceae</taxon>
        <taxon>Brassica</taxon>
    </lineage>
</organism>
<gene>
    <name evidence="1" type="ORF">Bca52824_051417</name>
</gene>
<dbReference type="Proteomes" id="UP000886595">
    <property type="component" value="Unassembled WGS sequence"/>
</dbReference>
<name>A0A8X7R2D5_BRACI</name>
<evidence type="ECO:0000313" key="1">
    <source>
        <dbReference type="EMBL" id="KAG2280197.1"/>
    </source>
</evidence>
<reference evidence="1 2" key="1">
    <citation type="submission" date="2020-02" db="EMBL/GenBank/DDBJ databases">
        <authorList>
            <person name="Ma Q."/>
            <person name="Huang Y."/>
            <person name="Song X."/>
            <person name="Pei D."/>
        </authorList>
    </citation>
    <scope>NUCLEOTIDE SEQUENCE [LARGE SCALE GENOMIC DNA]</scope>
    <source>
        <strain evidence="1">Sxm20200214</strain>
        <tissue evidence="1">Leaf</tissue>
    </source>
</reference>